<dbReference type="PANTHER" id="PTHR13696:SF52">
    <property type="entry name" value="PARA FAMILY PROTEIN CT_582"/>
    <property type="match status" value="1"/>
</dbReference>
<evidence type="ECO:0000313" key="2">
    <source>
        <dbReference type="Proteomes" id="UP000654304"/>
    </source>
</evidence>
<comment type="caution">
    <text evidence="1">The sequence shown here is derived from an EMBL/GenBank/DDBJ whole genome shotgun (WGS) entry which is preliminary data.</text>
</comment>
<dbReference type="PIRSF" id="PIRSF009320">
    <property type="entry name" value="Nuc_binding_HP_1000"/>
    <property type="match status" value="1"/>
</dbReference>
<dbReference type="CDD" id="cd02042">
    <property type="entry name" value="ParAB_family"/>
    <property type="match status" value="1"/>
</dbReference>
<dbReference type="NCBIfam" id="TIGR03371">
    <property type="entry name" value="cellulose_yhjQ"/>
    <property type="match status" value="1"/>
</dbReference>
<organism evidence="1 2">
    <name type="scientific">Undibacterium curvum</name>
    <dbReference type="NCBI Taxonomy" id="2762294"/>
    <lineage>
        <taxon>Bacteria</taxon>
        <taxon>Pseudomonadati</taxon>
        <taxon>Pseudomonadota</taxon>
        <taxon>Betaproteobacteria</taxon>
        <taxon>Burkholderiales</taxon>
        <taxon>Oxalobacteraceae</taxon>
        <taxon>Undibacterium</taxon>
    </lineage>
</organism>
<dbReference type="InterPro" id="IPR017746">
    <property type="entry name" value="Cellulose_synthase_operon_BcsQ"/>
</dbReference>
<gene>
    <name evidence="1" type="primary">yhjQ</name>
    <name evidence="1" type="ORF">H8K43_08995</name>
</gene>
<evidence type="ECO:0000313" key="1">
    <source>
        <dbReference type="EMBL" id="MBC3931804.1"/>
    </source>
</evidence>
<accession>A0ABR7A4H7</accession>
<reference evidence="1 2" key="1">
    <citation type="submission" date="2020-08" db="EMBL/GenBank/DDBJ databases">
        <title>Novel species isolated from subtropical streams in China.</title>
        <authorList>
            <person name="Lu H."/>
        </authorList>
    </citation>
    <scope>NUCLEOTIDE SEQUENCE [LARGE SCALE GENOMIC DNA]</scope>
    <source>
        <strain evidence="1 2">CY22W</strain>
    </source>
</reference>
<protein>
    <submittedName>
        <fullName evidence="1">Cellulose synthase operon protein YhjQ</fullName>
    </submittedName>
</protein>
<dbReference type="Pfam" id="PF06564">
    <property type="entry name" value="CBP_BcsQ"/>
    <property type="match status" value="1"/>
</dbReference>
<name>A0ABR7A4H7_9BURK</name>
<dbReference type="SUPFAM" id="SSF52540">
    <property type="entry name" value="P-loop containing nucleoside triphosphate hydrolases"/>
    <property type="match status" value="1"/>
</dbReference>
<dbReference type="PANTHER" id="PTHR13696">
    <property type="entry name" value="P-LOOP CONTAINING NUCLEOSIDE TRIPHOSPHATE HYDROLASE"/>
    <property type="match status" value="1"/>
</dbReference>
<dbReference type="RefSeq" id="WP_186903525.1">
    <property type="nucleotide sequence ID" value="NZ_JACOGD010000004.1"/>
</dbReference>
<dbReference type="Gene3D" id="3.40.50.300">
    <property type="entry name" value="P-loop containing nucleotide triphosphate hydrolases"/>
    <property type="match status" value="1"/>
</dbReference>
<keyword evidence="2" id="KW-1185">Reference proteome</keyword>
<dbReference type="EMBL" id="JACOGD010000004">
    <property type="protein sequence ID" value="MBC3931804.1"/>
    <property type="molecule type" value="Genomic_DNA"/>
</dbReference>
<sequence>MFVIAIVSAKGGVGKTTVSANLAAGFAQRGRPVAVIDLDPQNAMQWHLGGLDPDVAKGISSLNASRTRLAGVMHQTPFDVVLVPYGSCSEQRRQKFEATLAAQDDWLKTKLVAAKLPDQTIVILDTPPGPSVYLKQAIRAADFLLAVVLADAASYSTLPEMEALIASYTAGSKVKIGSAYLINQGTQRQLAQDVLSLFSEKLGPRMLPFVVPESDAVEEALAFERPVVVHQPENAAAKNIFEMTDWLIRGLPR</sequence>
<dbReference type="InterPro" id="IPR050678">
    <property type="entry name" value="DNA_Partitioning_ATPase"/>
</dbReference>
<proteinExistence type="predicted"/>
<dbReference type="Proteomes" id="UP000654304">
    <property type="component" value="Unassembled WGS sequence"/>
</dbReference>
<dbReference type="InterPro" id="IPR027417">
    <property type="entry name" value="P-loop_NTPase"/>
</dbReference>